<protein>
    <recommendedName>
        <fullName evidence="4">Helix-turn-helix domain-containing protein</fullName>
    </recommendedName>
</protein>
<feature type="region of interest" description="Disordered" evidence="1">
    <location>
        <begin position="139"/>
        <end position="233"/>
    </location>
</feature>
<sequence length="286" mass="30582">MEERELRAVSRWEWERILLRARLGGLIPARGKRGGVAASTIRVVALVFASHADANTGGRIWPGDATVAVEAEVGIQVVQAVRRRLVALGLLLRVRARSRSHHEGDEYQLTLPIDLLEHIEILSPEVVRTSAAALYAARRGARRPANDTPTPAHPRAGVGVPPEPSDGADNGHRGGSNGSADQHRGDSDGGTVGDPAARDTSPGPATNNTNPIPLDSRADVTTSHARASAKRPQLIRCAPHGIAGQPRADGRSPCAICRVLDDRAHGKLRPAYRDPVSDLARLRHRP</sequence>
<name>A0AAE4CB45_9ACTN</name>
<proteinExistence type="predicted"/>
<accession>A0AAE4CB45</accession>
<evidence type="ECO:0000313" key="2">
    <source>
        <dbReference type="EMBL" id="MDR7277677.1"/>
    </source>
</evidence>
<evidence type="ECO:0008006" key="4">
    <source>
        <dbReference type="Google" id="ProtNLM"/>
    </source>
</evidence>
<dbReference type="EMBL" id="JAVDYB010000001">
    <property type="protein sequence ID" value="MDR7277677.1"/>
    <property type="molecule type" value="Genomic_DNA"/>
</dbReference>
<dbReference type="Proteomes" id="UP001183643">
    <property type="component" value="Unassembled WGS sequence"/>
</dbReference>
<reference evidence="2" key="1">
    <citation type="submission" date="2023-07" db="EMBL/GenBank/DDBJ databases">
        <title>Sequencing the genomes of 1000 actinobacteria strains.</title>
        <authorList>
            <person name="Klenk H.-P."/>
        </authorList>
    </citation>
    <scope>NUCLEOTIDE SEQUENCE</scope>
    <source>
        <strain evidence="2">DSM 44707</strain>
    </source>
</reference>
<dbReference type="RefSeq" id="WP_310370117.1">
    <property type="nucleotide sequence ID" value="NZ_JAVDYB010000001.1"/>
</dbReference>
<gene>
    <name evidence="2" type="ORF">J2S41_004455</name>
</gene>
<keyword evidence="3" id="KW-1185">Reference proteome</keyword>
<dbReference type="AlphaFoldDB" id="A0AAE4CB45"/>
<comment type="caution">
    <text evidence="2">The sequence shown here is derived from an EMBL/GenBank/DDBJ whole genome shotgun (WGS) entry which is preliminary data.</text>
</comment>
<evidence type="ECO:0000313" key="3">
    <source>
        <dbReference type="Proteomes" id="UP001183643"/>
    </source>
</evidence>
<evidence type="ECO:0000256" key="1">
    <source>
        <dbReference type="SAM" id="MobiDB-lite"/>
    </source>
</evidence>
<organism evidence="2 3">
    <name type="scientific">Catenuloplanes atrovinosus</name>
    <dbReference type="NCBI Taxonomy" id="137266"/>
    <lineage>
        <taxon>Bacteria</taxon>
        <taxon>Bacillati</taxon>
        <taxon>Actinomycetota</taxon>
        <taxon>Actinomycetes</taxon>
        <taxon>Micromonosporales</taxon>
        <taxon>Micromonosporaceae</taxon>
        <taxon>Catenuloplanes</taxon>
    </lineage>
</organism>